<dbReference type="GeneID" id="30967651"/>
<dbReference type="STRING" id="1344418.A0A1D2VA78"/>
<evidence type="ECO:0000313" key="3">
    <source>
        <dbReference type="EMBL" id="ODV58558.1"/>
    </source>
</evidence>
<sequence>MDLLKGQIKNLNLYEVKHIVRKAQNVVYNYTEMEAKVREATNNEPWGTSSSLMQQIAAGTYNYREREEICGLIFRRFTEKSANEWRQIYKALQLLEYLVKNGSERIVDDARSNMSLIGLLKGFHYIDSQGKDQGINVRNRAKLLLELLSDENKIRGERKKARENARKFGGVAGGSSVRRHHNSSNSYSSYDFDEDTGYGTADINRVYGDGGVYGQRFEEHITAGSNNRFEEYDVTTASNSNSTSKSNSNSSIGKPKKSRHTPKQKSVQQKPQADLFSFDDDVDTNNNTLNKKNNVSNDDDDDFDDFQSAVPATTTTTSTTTQKPPQQPLTSSNLSDLFSLGSLSTPQQTNSNPTNNFSPYQPHTTQNQFSNFNYNNQPNSLLSFNNNNNPSLISTTNTATNSTASKPSSDAFSSLFSSAKTYNFNSQPQRSHSVSKPISTISKQNNSNSNSNSNSNNIDDLFGDFTSQPTSNTQSNNVNKSNTKNNNSQDLDLLSF</sequence>
<evidence type="ECO:0000256" key="1">
    <source>
        <dbReference type="SAM" id="MobiDB-lite"/>
    </source>
</evidence>
<keyword evidence="4" id="KW-1185">Reference proteome</keyword>
<dbReference type="GO" id="GO:0030276">
    <property type="term" value="F:clathrin binding"/>
    <property type="evidence" value="ECO:0007669"/>
    <property type="project" value="TreeGrafter"/>
</dbReference>
<feature type="compositionally biased region" description="Low complexity" evidence="1">
    <location>
        <begin position="313"/>
        <end position="332"/>
    </location>
</feature>
<dbReference type="PANTHER" id="PTHR12276:SF45">
    <property type="entry name" value="CLATHRIN INTERACTOR 1"/>
    <property type="match status" value="1"/>
</dbReference>
<feature type="compositionally biased region" description="Basic residues" evidence="1">
    <location>
        <begin position="254"/>
        <end position="263"/>
    </location>
</feature>
<dbReference type="PANTHER" id="PTHR12276">
    <property type="entry name" value="EPSIN/ENT-RELATED"/>
    <property type="match status" value="1"/>
</dbReference>
<dbReference type="GO" id="GO:0042147">
    <property type="term" value="P:retrograde transport, endosome to Golgi"/>
    <property type="evidence" value="ECO:0007669"/>
    <property type="project" value="EnsemblFungi"/>
</dbReference>
<dbReference type="Pfam" id="PF01417">
    <property type="entry name" value="ENTH"/>
    <property type="match status" value="1"/>
</dbReference>
<dbReference type="GO" id="GO:0005543">
    <property type="term" value="F:phospholipid binding"/>
    <property type="evidence" value="ECO:0007669"/>
    <property type="project" value="TreeGrafter"/>
</dbReference>
<dbReference type="GO" id="GO:0006897">
    <property type="term" value="P:endocytosis"/>
    <property type="evidence" value="ECO:0007669"/>
    <property type="project" value="TreeGrafter"/>
</dbReference>
<feature type="compositionally biased region" description="Low complexity" evidence="1">
    <location>
        <begin position="238"/>
        <end position="253"/>
    </location>
</feature>
<dbReference type="GO" id="GO:0005829">
    <property type="term" value="C:cytosol"/>
    <property type="evidence" value="ECO:0007669"/>
    <property type="project" value="GOC"/>
</dbReference>
<dbReference type="EMBL" id="KV454491">
    <property type="protein sequence ID" value="ODV58558.1"/>
    <property type="molecule type" value="Genomic_DNA"/>
</dbReference>
<feature type="compositionally biased region" description="Low complexity" evidence="1">
    <location>
        <begin position="344"/>
        <end position="359"/>
    </location>
</feature>
<dbReference type="AlphaFoldDB" id="A0A1D2VA78"/>
<dbReference type="FunFam" id="1.25.40.90:FF:000006">
    <property type="entry name" value="Clathrin interactor 1"/>
    <property type="match status" value="1"/>
</dbReference>
<dbReference type="GO" id="GO:0006895">
    <property type="term" value="P:Golgi to endosome transport"/>
    <property type="evidence" value="ECO:0007669"/>
    <property type="project" value="EnsemblFungi"/>
</dbReference>
<evidence type="ECO:0000259" key="2">
    <source>
        <dbReference type="PROSITE" id="PS50942"/>
    </source>
</evidence>
<dbReference type="CDD" id="cd16992">
    <property type="entry name" value="ENTH_Ent3"/>
    <property type="match status" value="1"/>
</dbReference>
<feature type="compositionally biased region" description="Low complexity" evidence="1">
    <location>
        <begin position="445"/>
        <end position="457"/>
    </location>
</feature>
<proteinExistence type="predicted"/>
<dbReference type="InParanoid" id="A0A1D2VA78"/>
<name>A0A1D2VA78_9ASCO</name>
<feature type="compositionally biased region" description="Low complexity" evidence="1">
    <location>
        <begin position="366"/>
        <end position="411"/>
    </location>
</feature>
<feature type="compositionally biased region" description="Low complexity" evidence="1">
    <location>
        <begin position="470"/>
        <end position="489"/>
    </location>
</feature>
<reference evidence="4" key="1">
    <citation type="submission" date="2016-05" db="EMBL/GenBank/DDBJ databases">
        <title>Comparative genomics of biotechnologically important yeasts.</title>
        <authorList>
            <consortium name="DOE Joint Genome Institute"/>
            <person name="Riley R."/>
            <person name="Haridas S."/>
            <person name="Wolfe K.H."/>
            <person name="Lopes M.R."/>
            <person name="Hittinger C.T."/>
            <person name="Goker M."/>
            <person name="Salamov A."/>
            <person name="Wisecaver J."/>
            <person name="Long T.M."/>
            <person name="Aerts A.L."/>
            <person name="Barry K."/>
            <person name="Choi C."/>
            <person name="Clum A."/>
            <person name="Coughlan A.Y."/>
            <person name="Deshpande S."/>
            <person name="Douglass A.P."/>
            <person name="Hanson S.J."/>
            <person name="Klenk H.-P."/>
            <person name="Labutti K."/>
            <person name="Lapidus A."/>
            <person name="Lindquist E."/>
            <person name="Lipzen A."/>
            <person name="Meier-Kolthoff J.P."/>
            <person name="Ohm R.A."/>
            <person name="Otillar R.P."/>
            <person name="Pangilinan J."/>
            <person name="Peng Y."/>
            <person name="Rokas A."/>
            <person name="Rosa C.A."/>
            <person name="Scheuner C."/>
            <person name="Sibirny A.A."/>
            <person name="Slot J.C."/>
            <person name="Stielow J.B."/>
            <person name="Sun H."/>
            <person name="Kurtzman C.P."/>
            <person name="Blackwell M."/>
            <person name="Grigoriev I.V."/>
            <person name="Jeffries T.W."/>
        </authorList>
    </citation>
    <scope>NUCLEOTIDE SEQUENCE [LARGE SCALE GENOMIC DNA]</scope>
    <source>
        <strain evidence="4">DSM 1968</strain>
    </source>
</reference>
<gene>
    <name evidence="3" type="ORF">ASCRUDRAFT_77810</name>
</gene>
<dbReference type="GO" id="GO:0030125">
    <property type="term" value="C:clathrin vesicle coat"/>
    <property type="evidence" value="ECO:0007669"/>
    <property type="project" value="TreeGrafter"/>
</dbReference>
<dbReference type="GO" id="GO:0005886">
    <property type="term" value="C:plasma membrane"/>
    <property type="evidence" value="ECO:0007669"/>
    <property type="project" value="TreeGrafter"/>
</dbReference>
<feature type="region of interest" description="Disordered" evidence="1">
    <location>
        <begin position="158"/>
        <end position="191"/>
    </location>
</feature>
<dbReference type="InterPro" id="IPR008942">
    <property type="entry name" value="ENTH_VHS"/>
</dbReference>
<feature type="region of interest" description="Disordered" evidence="1">
    <location>
        <begin position="423"/>
        <end position="496"/>
    </location>
</feature>
<dbReference type="InterPro" id="IPR013809">
    <property type="entry name" value="ENTH"/>
</dbReference>
<evidence type="ECO:0000313" key="4">
    <source>
        <dbReference type="Proteomes" id="UP000095038"/>
    </source>
</evidence>
<accession>A0A1D2VA78</accession>
<dbReference type="Gene3D" id="1.25.40.90">
    <property type="match status" value="1"/>
</dbReference>
<feature type="compositionally biased region" description="Polar residues" evidence="1">
    <location>
        <begin position="423"/>
        <end position="444"/>
    </location>
</feature>
<dbReference type="GO" id="GO:0005768">
    <property type="term" value="C:endosome"/>
    <property type="evidence" value="ECO:0007669"/>
    <property type="project" value="TreeGrafter"/>
</dbReference>
<feature type="region of interest" description="Disordered" evidence="1">
    <location>
        <begin position="235"/>
        <end position="411"/>
    </location>
</feature>
<dbReference type="SMART" id="SM00273">
    <property type="entry name" value="ENTH"/>
    <property type="match status" value="1"/>
</dbReference>
<dbReference type="PROSITE" id="PS50942">
    <property type="entry name" value="ENTH"/>
    <property type="match status" value="1"/>
</dbReference>
<dbReference type="Proteomes" id="UP000095038">
    <property type="component" value="Unassembled WGS sequence"/>
</dbReference>
<dbReference type="SUPFAM" id="SSF48464">
    <property type="entry name" value="ENTH/VHS domain"/>
    <property type="match status" value="1"/>
</dbReference>
<dbReference type="OrthoDB" id="4033880at2759"/>
<feature type="domain" description="ENTH" evidence="2">
    <location>
        <begin position="25"/>
        <end position="158"/>
    </location>
</feature>
<protein>
    <submittedName>
        <fullName evidence="3">ENTH-domain-containing protein</fullName>
    </submittedName>
</protein>
<feature type="compositionally biased region" description="Low complexity" evidence="1">
    <location>
        <begin position="284"/>
        <end position="296"/>
    </location>
</feature>
<organism evidence="3 4">
    <name type="scientific">Ascoidea rubescens DSM 1968</name>
    <dbReference type="NCBI Taxonomy" id="1344418"/>
    <lineage>
        <taxon>Eukaryota</taxon>
        <taxon>Fungi</taxon>
        <taxon>Dikarya</taxon>
        <taxon>Ascomycota</taxon>
        <taxon>Saccharomycotina</taxon>
        <taxon>Saccharomycetes</taxon>
        <taxon>Ascoideaceae</taxon>
        <taxon>Ascoidea</taxon>
    </lineage>
</organism>
<dbReference type="RefSeq" id="XP_020044865.1">
    <property type="nucleotide sequence ID" value="XM_020194015.1"/>
</dbReference>